<dbReference type="RefSeq" id="WP_011366240.1">
    <property type="nucleotide sequence ID" value="NC_007519.1"/>
</dbReference>
<feature type="domain" description="UspA" evidence="2">
    <location>
        <begin position="182"/>
        <end position="306"/>
    </location>
</feature>
<organism evidence="3 4">
    <name type="scientific">Oleidesulfovibrio alaskensis (strain ATCC BAA-1058 / DSM 17464 / G20)</name>
    <name type="common">Desulfovibrio alaskensis</name>
    <dbReference type="NCBI Taxonomy" id="207559"/>
    <lineage>
        <taxon>Bacteria</taxon>
        <taxon>Pseudomonadati</taxon>
        <taxon>Thermodesulfobacteriota</taxon>
        <taxon>Desulfovibrionia</taxon>
        <taxon>Desulfovibrionales</taxon>
        <taxon>Desulfovibrionaceae</taxon>
        <taxon>Oleidesulfovibrio</taxon>
    </lineage>
</organism>
<dbReference type="KEGG" id="dde:Dde_0048"/>
<dbReference type="CDD" id="cd00293">
    <property type="entry name" value="USP-like"/>
    <property type="match status" value="1"/>
</dbReference>
<name>Q317M7_OLEA2</name>
<evidence type="ECO:0000259" key="2">
    <source>
        <dbReference type="Pfam" id="PF00582"/>
    </source>
</evidence>
<dbReference type="Proteomes" id="UP000002710">
    <property type="component" value="Chromosome"/>
</dbReference>
<dbReference type="InterPro" id="IPR006016">
    <property type="entry name" value="UspA"/>
</dbReference>
<proteinExistence type="inferred from homology"/>
<dbReference type="eggNOG" id="COG0589">
    <property type="taxonomic scope" value="Bacteria"/>
</dbReference>
<dbReference type="Gene3D" id="3.40.50.12370">
    <property type="match status" value="1"/>
</dbReference>
<dbReference type="EMBL" id="CP000112">
    <property type="protein sequence ID" value="ABB36849.1"/>
    <property type="molecule type" value="Genomic_DNA"/>
</dbReference>
<dbReference type="PANTHER" id="PTHR46268:SF6">
    <property type="entry name" value="UNIVERSAL STRESS PROTEIN UP12"/>
    <property type="match status" value="1"/>
</dbReference>
<dbReference type="PANTHER" id="PTHR46268">
    <property type="entry name" value="STRESS RESPONSE PROTEIN NHAX"/>
    <property type="match status" value="1"/>
</dbReference>
<dbReference type="AlphaFoldDB" id="Q317M7"/>
<protein>
    <submittedName>
        <fullName evidence="3">UspA domain-containing protein</fullName>
    </submittedName>
</protein>
<gene>
    <name evidence="3" type="ordered locus">Dde_0048</name>
</gene>
<evidence type="ECO:0000313" key="3">
    <source>
        <dbReference type="EMBL" id="ABB36849.1"/>
    </source>
</evidence>
<comment type="similarity">
    <text evidence="1">Belongs to the universal stress protein A family.</text>
</comment>
<dbReference type="STRING" id="207559.Dde_0048"/>
<sequence>MRVSQPSGGRTIPPIPPVPRRDVLVTVSETPAQLHAAEFAARFLHDSPSIGITLLYVAPPRRYKSIGPYGLVMGEAGIDEKEFHRHLALGNESLEQARTMLLQAGVHEQRIRLCAVPDSVSMDWDILHQGTTGGHAAIVLGNRGRTWLENMLEDTPDITSEMVKQSCVVPLWLCPPQARDSKEVLICVDGSASAFNAVHHIASLLGSDSPHKFTLLRVCRATPCGLTDSGMLFKQCRQIMEGQGIAAHRISTNVVTHGNVVEAILRLSLEGDFGLVVSGRRGMGSGILEHLMMGSVADKLFRRLRSSALCLCC</sequence>
<dbReference type="SUPFAM" id="SSF52402">
    <property type="entry name" value="Adenine nucleotide alpha hydrolases-like"/>
    <property type="match status" value="2"/>
</dbReference>
<dbReference type="HOGENOM" id="CLU_075315_1_0_7"/>
<evidence type="ECO:0000313" key="4">
    <source>
        <dbReference type="Proteomes" id="UP000002710"/>
    </source>
</evidence>
<reference evidence="3 4" key="1">
    <citation type="journal article" date="2011" name="J. Bacteriol.">
        <title>Complete genome sequence and updated annotation of Desulfovibrio alaskensis G20.</title>
        <authorList>
            <person name="Hauser L.J."/>
            <person name="Land M.L."/>
            <person name="Brown S.D."/>
            <person name="Larimer F."/>
            <person name="Keller K.L."/>
            <person name="Rapp-Giles B.J."/>
            <person name="Price M.N."/>
            <person name="Lin M."/>
            <person name="Bruce D.C."/>
            <person name="Detter J.C."/>
            <person name="Tapia R."/>
            <person name="Han C.S."/>
            <person name="Goodwin L.A."/>
            <person name="Cheng J.F."/>
            <person name="Pitluck S."/>
            <person name="Copeland A."/>
            <person name="Lucas S."/>
            <person name="Nolan M."/>
            <person name="Lapidus A.L."/>
            <person name="Palumbo A.V."/>
            <person name="Wall J.D."/>
        </authorList>
    </citation>
    <scope>NUCLEOTIDE SEQUENCE [LARGE SCALE GENOMIC DNA]</scope>
    <source>
        <strain evidence="4">ATCC BAA 1058 / DSM 17464 / G20</strain>
    </source>
</reference>
<feature type="domain" description="UspA" evidence="2">
    <location>
        <begin position="21"/>
        <end position="152"/>
    </location>
</feature>
<keyword evidence="4" id="KW-1185">Reference proteome</keyword>
<dbReference type="Pfam" id="PF00582">
    <property type="entry name" value="Usp"/>
    <property type="match status" value="2"/>
</dbReference>
<accession>Q317M7</accession>
<evidence type="ECO:0000256" key="1">
    <source>
        <dbReference type="ARBA" id="ARBA00008791"/>
    </source>
</evidence>